<dbReference type="GO" id="GO:0009308">
    <property type="term" value="P:amine metabolic process"/>
    <property type="evidence" value="ECO:0007669"/>
    <property type="project" value="UniProtKB-UniRule"/>
</dbReference>
<dbReference type="GO" id="GO:0048038">
    <property type="term" value="F:quinone binding"/>
    <property type="evidence" value="ECO:0007669"/>
    <property type="project" value="InterPro"/>
</dbReference>
<dbReference type="Pfam" id="PF02727">
    <property type="entry name" value="Cu_amine_oxidN2"/>
    <property type="match status" value="1"/>
</dbReference>
<keyword evidence="9" id="KW-0472">Membrane</keyword>
<evidence type="ECO:0000256" key="2">
    <source>
        <dbReference type="ARBA" id="ARBA00022723"/>
    </source>
</evidence>
<keyword evidence="13" id="KW-1185">Reference proteome</keyword>
<evidence type="ECO:0000256" key="1">
    <source>
        <dbReference type="ARBA" id="ARBA00007983"/>
    </source>
</evidence>
<evidence type="ECO:0000256" key="5">
    <source>
        <dbReference type="ARBA" id="ARBA00023008"/>
    </source>
</evidence>
<dbReference type="InterPro" id="IPR015798">
    <property type="entry name" value="Cu_amine_oxidase_C"/>
</dbReference>
<dbReference type="SUPFAM" id="SSF54416">
    <property type="entry name" value="Amine oxidase N-terminal region"/>
    <property type="match status" value="2"/>
</dbReference>
<evidence type="ECO:0000256" key="3">
    <source>
        <dbReference type="ARBA" id="ARBA00022772"/>
    </source>
</evidence>
<dbReference type="SUPFAM" id="SSF49998">
    <property type="entry name" value="Amine oxidase catalytic domain"/>
    <property type="match status" value="1"/>
</dbReference>
<comment type="PTM">
    <text evidence="7 8">Topaquinone (TPQ) is generated by copper-dependent autoxidation of a specific tyrosyl residue.</text>
</comment>
<dbReference type="OrthoDB" id="5379943at2759"/>
<evidence type="ECO:0000256" key="4">
    <source>
        <dbReference type="ARBA" id="ARBA00023002"/>
    </source>
</evidence>
<dbReference type="Gene3D" id="3.10.450.40">
    <property type="match status" value="2"/>
</dbReference>
<accession>A0A210QB56</accession>
<evidence type="ECO:0000256" key="8">
    <source>
        <dbReference type="RuleBase" id="RU000672"/>
    </source>
</evidence>
<dbReference type="PANTHER" id="PTHR10638">
    <property type="entry name" value="COPPER AMINE OXIDASE"/>
    <property type="match status" value="1"/>
</dbReference>
<dbReference type="InterPro" id="IPR016182">
    <property type="entry name" value="Cu_amine_oxidase_N-reg"/>
</dbReference>
<reference evidence="12 13" key="1">
    <citation type="journal article" date="2017" name="Nat. Ecol. Evol.">
        <title>Scallop genome provides insights into evolution of bilaterian karyotype and development.</title>
        <authorList>
            <person name="Wang S."/>
            <person name="Zhang J."/>
            <person name="Jiao W."/>
            <person name="Li J."/>
            <person name="Xun X."/>
            <person name="Sun Y."/>
            <person name="Guo X."/>
            <person name="Huan P."/>
            <person name="Dong B."/>
            <person name="Zhang L."/>
            <person name="Hu X."/>
            <person name="Sun X."/>
            <person name="Wang J."/>
            <person name="Zhao C."/>
            <person name="Wang Y."/>
            <person name="Wang D."/>
            <person name="Huang X."/>
            <person name="Wang R."/>
            <person name="Lv J."/>
            <person name="Li Y."/>
            <person name="Zhang Z."/>
            <person name="Liu B."/>
            <person name="Lu W."/>
            <person name="Hui Y."/>
            <person name="Liang J."/>
            <person name="Zhou Z."/>
            <person name="Hou R."/>
            <person name="Li X."/>
            <person name="Liu Y."/>
            <person name="Li H."/>
            <person name="Ning X."/>
            <person name="Lin Y."/>
            <person name="Zhao L."/>
            <person name="Xing Q."/>
            <person name="Dou J."/>
            <person name="Li Y."/>
            <person name="Mao J."/>
            <person name="Guo H."/>
            <person name="Dou H."/>
            <person name="Li T."/>
            <person name="Mu C."/>
            <person name="Jiang W."/>
            <person name="Fu Q."/>
            <person name="Fu X."/>
            <person name="Miao Y."/>
            <person name="Liu J."/>
            <person name="Yu Q."/>
            <person name="Li R."/>
            <person name="Liao H."/>
            <person name="Li X."/>
            <person name="Kong Y."/>
            <person name="Jiang Z."/>
            <person name="Chourrout D."/>
            <person name="Li R."/>
            <person name="Bao Z."/>
        </authorList>
    </citation>
    <scope>NUCLEOTIDE SEQUENCE [LARGE SCALE GENOMIC DNA]</scope>
    <source>
        <strain evidence="12 13">PY_sf001</strain>
    </source>
</reference>
<evidence type="ECO:0000256" key="7">
    <source>
        <dbReference type="PIRSR" id="PIRSR600269-51"/>
    </source>
</evidence>
<dbReference type="Proteomes" id="UP000242188">
    <property type="component" value="Unassembled WGS sequence"/>
</dbReference>
<dbReference type="InterPro" id="IPR000269">
    <property type="entry name" value="Cu_amine_oxidase"/>
</dbReference>
<keyword evidence="2 8" id="KW-0479">Metal-binding</keyword>
<dbReference type="PROSITE" id="PS01164">
    <property type="entry name" value="COPPER_AMINE_OXID_1"/>
    <property type="match status" value="1"/>
</dbReference>
<feature type="active site" description="Proton acceptor" evidence="6">
    <location>
        <position position="452"/>
    </location>
</feature>
<feature type="transmembrane region" description="Helical" evidence="9">
    <location>
        <begin position="60"/>
        <end position="82"/>
    </location>
</feature>
<dbReference type="GO" id="GO:0008131">
    <property type="term" value="F:primary methylamine oxidase activity"/>
    <property type="evidence" value="ECO:0007669"/>
    <property type="project" value="InterPro"/>
</dbReference>
<evidence type="ECO:0000259" key="11">
    <source>
        <dbReference type="Pfam" id="PF02727"/>
    </source>
</evidence>
<feature type="domain" description="Copper amine oxidase catalytic" evidence="10">
    <location>
        <begin position="381"/>
        <end position="787"/>
    </location>
</feature>
<dbReference type="PANTHER" id="PTHR10638:SF20">
    <property type="entry name" value="AMINE OXIDASE"/>
    <property type="match status" value="1"/>
</dbReference>
<keyword evidence="5 8" id="KW-0186">Copper</keyword>
<dbReference type="AlphaFoldDB" id="A0A210QB56"/>
<comment type="similarity">
    <text evidence="1 8">Belongs to the copper/topaquinone oxidase family.</text>
</comment>
<evidence type="ECO:0000259" key="10">
    <source>
        <dbReference type="Pfam" id="PF01179"/>
    </source>
</evidence>
<evidence type="ECO:0000256" key="9">
    <source>
        <dbReference type="SAM" id="Phobius"/>
    </source>
</evidence>
<organism evidence="12 13">
    <name type="scientific">Mizuhopecten yessoensis</name>
    <name type="common">Japanese scallop</name>
    <name type="synonym">Patinopecten yessoensis</name>
    <dbReference type="NCBI Taxonomy" id="6573"/>
    <lineage>
        <taxon>Eukaryota</taxon>
        <taxon>Metazoa</taxon>
        <taxon>Spiralia</taxon>
        <taxon>Lophotrochozoa</taxon>
        <taxon>Mollusca</taxon>
        <taxon>Bivalvia</taxon>
        <taxon>Autobranchia</taxon>
        <taxon>Pteriomorphia</taxon>
        <taxon>Pectinida</taxon>
        <taxon>Pectinoidea</taxon>
        <taxon>Pectinidae</taxon>
        <taxon>Mizuhopecten</taxon>
    </lineage>
</organism>
<dbReference type="STRING" id="6573.A0A210QB56"/>
<dbReference type="Gene3D" id="2.70.98.20">
    <property type="entry name" value="Copper amine oxidase, catalytic domain"/>
    <property type="match status" value="1"/>
</dbReference>
<evidence type="ECO:0000256" key="6">
    <source>
        <dbReference type="PIRSR" id="PIRSR600269-50"/>
    </source>
</evidence>
<dbReference type="PRINTS" id="PR00766">
    <property type="entry name" value="CUDAOXIDASE"/>
</dbReference>
<dbReference type="GO" id="GO:0005507">
    <property type="term" value="F:copper ion binding"/>
    <property type="evidence" value="ECO:0007669"/>
    <property type="project" value="InterPro"/>
</dbReference>
<dbReference type="InterPro" id="IPR036460">
    <property type="entry name" value="Cu_amine_oxidase_C_sf"/>
</dbReference>
<protein>
    <recommendedName>
        <fullName evidence="8">Amine oxidase</fullName>
        <ecNumber evidence="8">1.4.3.-</ecNumber>
    </recommendedName>
</protein>
<gene>
    <name evidence="12" type="ORF">KP79_PYT15404</name>
</gene>
<dbReference type="InterPro" id="IPR049948">
    <property type="entry name" value="Cu_Am_ox_TPQ-bd"/>
</dbReference>
<evidence type="ECO:0000313" key="13">
    <source>
        <dbReference type="Proteomes" id="UP000242188"/>
    </source>
</evidence>
<evidence type="ECO:0000313" key="12">
    <source>
        <dbReference type="EMBL" id="OWF45965.1"/>
    </source>
</evidence>
<feature type="domain" description="Copper amine oxidase N2-terminal" evidence="11">
    <location>
        <begin position="124"/>
        <end position="203"/>
    </location>
</feature>
<dbReference type="GO" id="GO:0005886">
    <property type="term" value="C:plasma membrane"/>
    <property type="evidence" value="ECO:0007669"/>
    <property type="project" value="TreeGrafter"/>
</dbReference>
<dbReference type="InterPro" id="IPR015800">
    <property type="entry name" value="Cu_amine_oxidase_N2"/>
</dbReference>
<name>A0A210QB56_MIZYE</name>
<feature type="modified residue" description="2',4',5'-topaquinone" evidence="7">
    <location>
        <position position="539"/>
    </location>
</feature>
<comment type="caution">
    <text evidence="12">The sequence shown here is derived from an EMBL/GenBank/DDBJ whole genome shotgun (WGS) entry which is preliminary data.</text>
</comment>
<sequence length="840" mass="95831">MATADSTLRRYIRAITGCSTSRIVMTCGRRNVLGLRNEIIIFSTFRNMKEMLDNSFKWKWISLIFTISTTAFLVISVSVWVVKDRQIEAAKLPSCTHDSDRPLVRAKRQSASESDVFAALTAEEIDEVLDYLYTDTNLNLTKPEEAAMDSSFIHTIELQPPRKQSVLDYLSGLTGPPKRMAKVLMFRGDASPPVLQEYIVGPMSNISEARVMNTTARQTTIPYNFRPFSSFEFKAIYKHIIRYVAMRAGHVLRESYNATPFDCGNQCLRFSMTPISSAFLSNGERKSWFWFAYDLEFFTLHPLDFQYRVNMTSAHPEEWTIENVWYAKQMFPSLDDFLTKYTCGSINKTVMTFPTAEENRYSSLEFREPLFPEENLRPPIQVEPDGTRITIAGNKIHYLAWDLKYRMSPTVGLQLFDVNFDGERIMYEVSLQEVVVTYSGFSPSARMLNYADSAGLFGTRCRGLLPSVDCPANARFINTHLYSANEGGHRTYENAMCVFEHTTNTPVRRHRAYGRIGAFYAGLVSSVLVVRTILSVINYDYVYDFYFYQTGAVEVKISLTGYLGTTFHTSEESPYGVHIKEGINAGIHNHLFHLKVDLDVKGTENRFETLDIKVENKTDPWVDGGYHMQTYYERNVKETELEARCNYNISAPKYLLVSSNNETSAQGLPRSYRLLPRGMSNLLVNPDYGFSSSIPWARQQVAVTRHKDDEETSTSIFAMWDASDPVVDFAKYIEDDENIVGEDVVAWVTLGTQHIPQTENVPNTGTVGTHLSLFIMPYNYFDEDPSMRSRDGVRVTPISNERPTEGAYVERYNRKVDEACVASVSLPDDDLKQNSRFLFT</sequence>
<dbReference type="EC" id="1.4.3.-" evidence="8"/>
<keyword evidence="9" id="KW-0812">Transmembrane</keyword>
<comment type="cofactor">
    <cofactor evidence="8">
        <name>Cu cation</name>
        <dbReference type="ChEBI" id="CHEBI:23378"/>
    </cofactor>
    <text evidence="8">Contains 1 topaquinone per subunit.</text>
</comment>
<feature type="active site" description="Schiff-base intermediate with substrate; via topaquinone" evidence="6">
    <location>
        <position position="539"/>
    </location>
</feature>
<keyword evidence="4 8" id="KW-0560">Oxidoreductase</keyword>
<dbReference type="EMBL" id="NEDP02004357">
    <property type="protein sequence ID" value="OWF45965.1"/>
    <property type="molecule type" value="Genomic_DNA"/>
</dbReference>
<keyword evidence="3 6" id="KW-0801">TPQ</keyword>
<dbReference type="Pfam" id="PF01179">
    <property type="entry name" value="Cu_amine_oxid"/>
    <property type="match status" value="1"/>
</dbReference>
<proteinExistence type="inferred from homology"/>
<keyword evidence="9" id="KW-1133">Transmembrane helix</keyword>